<reference evidence="2" key="1">
    <citation type="submission" date="2023-07" db="EMBL/GenBank/DDBJ databases">
        <title>draft genome sequence of fig (Ficus carica).</title>
        <authorList>
            <person name="Takahashi T."/>
            <person name="Nishimura K."/>
        </authorList>
    </citation>
    <scope>NUCLEOTIDE SEQUENCE</scope>
</reference>
<protein>
    <submittedName>
        <fullName evidence="2">Uncharacterized protein</fullName>
    </submittedName>
</protein>
<feature type="compositionally biased region" description="Basic and acidic residues" evidence="1">
    <location>
        <begin position="118"/>
        <end position="130"/>
    </location>
</feature>
<keyword evidence="3" id="KW-1185">Reference proteome</keyword>
<dbReference type="EMBL" id="BTGU01006802">
    <property type="protein sequence ID" value="GMN23617.1"/>
    <property type="molecule type" value="Genomic_DNA"/>
</dbReference>
<comment type="caution">
    <text evidence="2">The sequence shown here is derived from an EMBL/GenBank/DDBJ whole genome shotgun (WGS) entry which is preliminary data.</text>
</comment>
<organism evidence="2 3">
    <name type="scientific">Ficus carica</name>
    <name type="common">Common fig</name>
    <dbReference type="NCBI Taxonomy" id="3494"/>
    <lineage>
        <taxon>Eukaryota</taxon>
        <taxon>Viridiplantae</taxon>
        <taxon>Streptophyta</taxon>
        <taxon>Embryophyta</taxon>
        <taxon>Tracheophyta</taxon>
        <taxon>Spermatophyta</taxon>
        <taxon>Magnoliopsida</taxon>
        <taxon>eudicotyledons</taxon>
        <taxon>Gunneridae</taxon>
        <taxon>Pentapetalae</taxon>
        <taxon>rosids</taxon>
        <taxon>fabids</taxon>
        <taxon>Rosales</taxon>
        <taxon>Moraceae</taxon>
        <taxon>Ficeae</taxon>
        <taxon>Ficus</taxon>
    </lineage>
</organism>
<name>A0AA87YUZ1_FICCA</name>
<dbReference type="Proteomes" id="UP001187192">
    <property type="component" value="Unassembled WGS sequence"/>
</dbReference>
<evidence type="ECO:0000313" key="2">
    <source>
        <dbReference type="EMBL" id="GMN23617.1"/>
    </source>
</evidence>
<sequence length="130" mass="14923">MFNKHKAPPYWSEAIDMVFCFCFVLAFKENGKNVGRVPDLNHVFMVTHSYVRKPDVSSAKEVSFEFRLTDSVEIEIERCGIRIERLQDTVDFVTSNGDYLLGGSSDFLDEPEQSNSIDRLRDSRTTSEES</sequence>
<dbReference type="AlphaFoldDB" id="A0AA87YUZ1"/>
<gene>
    <name evidence="2" type="ORF">TIFTF001_049098</name>
</gene>
<evidence type="ECO:0000256" key="1">
    <source>
        <dbReference type="SAM" id="MobiDB-lite"/>
    </source>
</evidence>
<feature type="region of interest" description="Disordered" evidence="1">
    <location>
        <begin position="102"/>
        <end position="130"/>
    </location>
</feature>
<proteinExistence type="predicted"/>
<evidence type="ECO:0000313" key="3">
    <source>
        <dbReference type="Proteomes" id="UP001187192"/>
    </source>
</evidence>
<accession>A0AA87YUZ1</accession>